<dbReference type="Pfam" id="PF02687">
    <property type="entry name" value="FtsX"/>
    <property type="match status" value="1"/>
</dbReference>
<reference evidence="8 9" key="1">
    <citation type="submission" date="2016-12" db="EMBL/GenBank/DDBJ databases">
        <title>Genomic comparison of strains in the 'Actinomyces naeslundii' group.</title>
        <authorList>
            <person name="Mughal S.R."/>
            <person name="Do T."/>
            <person name="Gilbert S.C."/>
            <person name="Witherden E.A."/>
            <person name="Didelot X."/>
            <person name="Beighton D."/>
        </authorList>
    </citation>
    <scope>NUCLEOTIDE SEQUENCE [LARGE SCALE GENOMIC DNA]</scope>
    <source>
        <strain evidence="8 9">S64C</strain>
    </source>
</reference>
<feature type="transmembrane region" description="Helical" evidence="6">
    <location>
        <begin position="59"/>
        <end position="81"/>
    </location>
</feature>
<dbReference type="Proteomes" id="UP000185736">
    <property type="component" value="Unassembled WGS sequence"/>
</dbReference>
<feature type="transmembrane region" description="Helical" evidence="6">
    <location>
        <begin position="102"/>
        <end position="127"/>
    </location>
</feature>
<feature type="transmembrane region" description="Helical" evidence="6">
    <location>
        <begin position="294"/>
        <end position="316"/>
    </location>
</feature>
<name>A0A1Q8HYP1_9ACTO</name>
<feature type="transmembrane region" description="Helical" evidence="6">
    <location>
        <begin position="387"/>
        <end position="405"/>
    </location>
</feature>
<feature type="transmembrane region" description="Helical" evidence="6">
    <location>
        <begin position="20"/>
        <end position="39"/>
    </location>
</feature>
<evidence type="ECO:0000256" key="5">
    <source>
        <dbReference type="ARBA" id="ARBA00023136"/>
    </source>
</evidence>
<evidence type="ECO:0000313" key="9">
    <source>
        <dbReference type="Proteomes" id="UP000185736"/>
    </source>
</evidence>
<evidence type="ECO:0000256" key="1">
    <source>
        <dbReference type="ARBA" id="ARBA00004651"/>
    </source>
</evidence>
<dbReference type="EMBL" id="MSGO01000049">
    <property type="protein sequence ID" value="OLL13962.1"/>
    <property type="molecule type" value="Genomic_DNA"/>
</dbReference>
<gene>
    <name evidence="8" type="ORF">BKH32_11100</name>
</gene>
<evidence type="ECO:0000256" key="4">
    <source>
        <dbReference type="ARBA" id="ARBA00022989"/>
    </source>
</evidence>
<dbReference type="AlphaFoldDB" id="A0A1Q8HYP1"/>
<evidence type="ECO:0000313" key="8">
    <source>
        <dbReference type="EMBL" id="OLL13962.1"/>
    </source>
</evidence>
<comment type="caution">
    <text evidence="8">The sequence shown here is derived from an EMBL/GenBank/DDBJ whole genome shotgun (WGS) entry which is preliminary data.</text>
</comment>
<keyword evidence="5 6" id="KW-0472">Membrane</keyword>
<comment type="subcellular location">
    <subcellularLocation>
        <location evidence="1">Cell membrane</location>
        <topology evidence="1">Multi-pass membrane protein</topology>
    </subcellularLocation>
</comment>
<organism evidence="8 9">
    <name type="scientific">Actinomyces oris</name>
    <dbReference type="NCBI Taxonomy" id="544580"/>
    <lineage>
        <taxon>Bacteria</taxon>
        <taxon>Bacillati</taxon>
        <taxon>Actinomycetota</taxon>
        <taxon>Actinomycetes</taxon>
        <taxon>Actinomycetales</taxon>
        <taxon>Actinomycetaceae</taxon>
        <taxon>Actinomyces</taxon>
    </lineage>
</organism>
<evidence type="ECO:0000256" key="3">
    <source>
        <dbReference type="ARBA" id="ARBA00022692"/>
    </source>
</evidence>
<keyword evidence="4 6" id="KW-1133">Transmembrane helix</keyword>
<feature type="transmembrane region" description="Helical" evidence="6">
    <location>
        <begin position="247"/>
        <end position="266"/>
    </location>
</feature>
<feature type="transmembrane region" description="Helical" evidence="6">
    <location>
        <begin position="208"/>
        <end position="227"/>
    </location>
</feature>
<keyword evidence="3 6" id="KW-0812">Transmembrane</keyword>
<dbReference type="RefSeq" id="WP_075250099.1">
    <property type="nucleotide sequence ID" value="NZ_MSGO01000049.1"/>
</dbReference>
<accession>A0A1Q8HYP1</accession>
<proteinExistence type="predicted"/>
<feature type="domain" description="ABC3 transporter permease C-terminal" evidence="7">
    <location>
        <begin position="66"/>
        <end position="186"/>
    </location>
</feature>
<protein>
    <submittedName>
        <fullName evidence="8">ABC transporter permease</fullName>
    </submittedName>
</protein>
<evidence type="ECO:0000256" key="2">
    <source>
        <dbReference type="ARBA" id="ARBA00022475"/>
    </source>
</evidence>
<sequence>MTRYTLRALAAQWRAWSGTVAVLALAAGLINVCLVHRMTVTRPDVVAAARAAGVAPAELTVPGVSVAFYTAMVAVPVVAVVGQSCVQALRTTWALWRLAGALPWQVLAAVLATVAVLGLVACVPGILLGQVASQPFASVLTRLAAARMGRIEVAQTPTTLLLTVVVVVAVAVLGAVGPARTAVRTPAVEAVRDVAPGGRRRMGVGRRILAGLWVLACAGQLLIAFLAPPGRKIDGWPTGGGQATLASLLLAVLAVLLAPALIPRLLRLWSAPLARLSGPWLIARRSALWRSESAASAIGLLALAISFTAALTTSLATGQAVVEAARLSMTINQEDSLVLATILGAMALLGAVAVVGMSSRSRQRELAVLRCAGSTVRGVCRQVVVEAGLYVGTALLISLVPLVVTTAGESLFYARAGLPLVVRPGVGPVLLVALLSFLTLAAVLLAPIRGATRTPIGTVLAAE</sequence>
<evidence type="ECO:0000259" key="7">
    <source>
        <dbReference type="Pfam" id="PF02687"/>
    </source>
</evidence>
<keyword evidence="2" id="KW-1003">Cell membrane</keyword>
<feature type="transmembrane region" description="Helical" evidence="6">
    <location>
        <begin position="158"/>
        <end position="176"/>
    </location>
</feature>
<dbReference type="InterPro" id="IPR003838">
    <property type="entry name" value="ABC3_permease_C"/>
</dbReference>
<dbReference type="GO" id="GO:0005886">
    <property type="term" value="C:plasma membrane"/>
    <property type="evidence" value="ECO:0007669"/>
    <property type="project" value="UniProtKB-SubCell"/>
</dbReference>
<evidence type="ECO:0000256" key="6">
    <source>
        <dbReference type="SAM" id="Phobius"/>
    </source>
</evidence>
<feature type="transmembrane region" description="Helical" evidence="6">
    <location>
        <begin position="425"/>
        <end position="446"/>
    </location>
</feature>
<feature type="transmembrane region" description="Helical" evidence="6">
    <location>
        <begin position="336"/>
        <end position="356"/>
    </location>
</feature>